<feature type="region of interest" description="Disordered" evidence="1">
    <location>
        <begin position="594"/>
        <end position="619"/>
    </location>
</feature>
<feature type="region of interest" description="Disordered" evidence="1">
    <location>
        <begin position="1214"/>
        <end position="1238"/>
    </location>
</feature>
<feature type="region of interest" description="Disordered" evidence="1">
    <location>
        <begin position="1531"/>
        <end position="1553"/>
    </location>
</feature>
<accession>A0AA97PFG7</accession>
<feature type="compositionally biased region" description="Basic and acidic residues" evidence="1">
    <location>
        <begin position="730"/>
        <end position="740"/>
    </location>
</feature>
<feature type="compositionally biased region" description="Low complexity" evidence="1">
    <location>
        <begin position="58"/>
        <end position="67"/>
    </location>
</feature>
<evidence type="ECO:0000313" key="2">
    <source>
        <dbReference type="EMBL" id="ELQ32657.1"/>
    </source>
</evidence>
<feature type="compositionally biased region" description="Basic and acidic residues" evidence="1">
    <location>
        <begin position="1397"/>
        <end position="1426"/>
    </location>
</feature>
<feature type="region of interest" description="Disordered" evidence="1">
    <location>
        <begin position="873"/>
        <end position="923"/>
    </location>
</feature>
<feature type="compositionally biased region" description="Polar residues" evidence="1">
    <location>
        <begin position="1293"/>
        <end position="1312"/>
    </location>
</feature>
<proteinExistence type="predicted"/>
<feature type="region of interest" description="Disordered" evidence="1">
    <location>
        <begin position="1397"/>
        <end position="1431"/>
    </location>
</feature>
<feature type="compositionally biased region" description="Polar residues" evidence="1">
    <location>
        <begin position="72"/>
        <end position="112"/>
    </location>
</feature>
<feature type="region of interest" description="Disordered" evidence="1">
    <location>
        <begin position="1276"/>
        <end position="1318"/>
    </location>
</feature>
<name>A0AA97PFG7_PYRO3</name>
<feature type="compositionally biased region" description="Polar residues" evidence="1">
    <location>
        <begin position="157"/>
        <end position="171"/>
    </location>
</feature>
<feature type="compositionally biased region" description="Polar residues" evidence="1">
    <location>
        <begin position="596"/>
        <end position="614"/>
    </location>
</feature>
<protein>
    <submittedName>
        <fullName evidence="2">Uncharacterized protein</fullName>
    </submittedName>
</protein>
<feature type="region of interest" description="Disordered" evidence="1">
    <location>
        <begin position="656"/>
        <end position="678"/>
    </location>
</feature>
<feature type="compositionally biased region" description="Low complexity" evidence="1">
    <location>
        <begin position="936"/>
        <end position="948"/>
    </location>
</feature>
<feature type="region of interest" description="Disordered" evidence="1">
    <location>
        <begin position="53"/>
        <end position="145"/>
    </location>
</feature>
<feature type="compositionally biased region" description="Polar residues" evidence="1">
    <location>
        <begin position="209"/>
        <end position="221"/>
    </location>
</feature>
<dbReference type="EMBL" id="JH793986">
    <property type="protein sequence ID" value="ELQ32657.1"/>
    <property type="molecule type" value="Genomic_DNA"/>
</dbReference>
<feature type="compositionally biased region" description="Basic and acidic residues" evidence="1">
    <location>
        <begin position="172"/>
        <end position="183"/>
    </location>
</feature>
<gene>
    <name evidence="2" type="ORF">OOU_Y34scaffold01075g13</name>
</gene>
<organism evidence="2">
    <name type="scientific">Pyricularia oryzae (strain Y34)</name>
    <name type="common">Rice blast fungus</name>
    <name type="synonym">Magnaporthe oryzae</name>
    <dbReference type="NCBI Taxonomy" id="1143189"/>
    <lineage>
        <taxon>Eukaryota</taxon>
        <taxon>Fungi</taxon>
        <taxon>Dikarya</taxon>
        <taxon>Ascomycota</taxon>
        <taxon>Pezizomycotina</taxon>
        <taxon>Sordariomycetes</taxon>
        <taxon>Sordariomycetidae</taxon>
        <taxon>Magnaporthales</taxon>
        <taxon>Pyriculariaceae</taxon>
        <taxon>Pyricularia</taxon>
    </lineage>
</organism>
<feature type="region of interest" description="Disordered" evidence="1">
    <location>
        <begin position="936"/>
        <end position="955"/>
    </location>
</feature>
<feature type="region of interest" description="Disordered" evidence="1">
    <location>
        <begin position="157"/>
        <end position="265"/>
    </location>
</feature>
<feature type="compositionally biased region" description="Polar residues" evidence="1">
    <location>
        <begin position="880"/>
        <end position="910"/>
    </location>
</feature>
<dbReference type="Proteomes" id="UP000011086">
    <property type="component" value="Unassembled WGS sequence"/>
</dbReference>
<feature type="region of interest" description="Disordered" evidence="1">
    <location>
        <begin position="1167"/>
        <end position="1193"/>
    </location>
</feature>
<feature type="compositionally biased region" description="Basic and acidic residues" evidence="1">
    <location>
        <begin position="1223"/>
        <end position="1238"/>
    </location>
</feature>
<evidence type="ECO:0000256" key="1">
    <source>
        <dbReference type="SAM" id="MobiDB-lite"/>
    </source>
</evidence>
<feature type="region of interest" description="Disordered" evidence="1">
    <location>
        <begin position="961"/>
        <end position="981"/>
    </location>
</feature>
<reference evidence="2" key="1">
    <citation type="journal article" date="2012" name="PLoS Genet.">
        <title>Comparative analysis of the genomes of two field isolates of the rice blast fungus Magnaporthe oryzae.</title>
        <authorList>
            <person name="Xue M."/>
            <person name="Yang J."/>
            <person name="Li Z."/>
            <person name="Hu S."/>
            <person name="Yao N."/>
            <person name="Dean R.A."/>
            <person name="Zhao W."/>
            <person name="Shen M."/>
            <person name="Zhang H."/>
            <person name="Li C."/>
            <person name="Liu L."/>
            <person name="Cao L."/>
            <person name="Xu X."/>
            <person name="Xing Y."/>
            <person name="Hsiang T."/>
            <person name="Zhang Z."/>
            <person name="Xu J.R."/>
            <person name="Peng Y.L."/>
        </authorList>
    </citation>
    <scope>NUCLEOTIDE SEQUENCE</scope>
    <source>
        <strain evidence="2">Y34</strain>
    </source>
</reference>
<sequence>MGKLQLSQEGRPPSMESFYNIEAGTVGATQNNKNKHTYQEVYVFFAMSQHASLEKAASPSPDLSPDPVHTPKLQTPSLDIQTSPNLSQAVDSSSPRALSIHVQTSPDPSTAPSALDTPVETTAKGSANGPKTPEPSSKRHTINFSRPIPIMTAYNATMTDSANGSPPSTKRGSPDTQHRDYPANRHIPYYYSPASDGQQTSKRTRTEESMTGSPSTDSTLTPPADSPLENEDQSGSVTPELPSSMGASGMAGYPHPFPTETGSHQQDFFNPFVTPFWNPYGSNGNGSMCLASSLQATRSMLLFPHQWPIINQKQAPDESHHIDEKEMQLPQRRAKELLKIPETHGTWEKSPYGVSYNRERHDGLRTPEWYRQQGYYVDEDEDKAPPAKNPNFGGLPRNIDLVARENRKRKAADPSYTAPPLEESLYMVHLEDVRMAKKKEQETRSNLVRHHGKEKAAKIIRNADRFENALHMMEFGEPRKISRKGKEKERQLKPMGKKEMVKELEAQLDAELLRQETEKKEKEAIKQLKPMGEKQMVEELEAQMDAELLRQEMEKKSQDSQAGSRWVAVQAERRRRRKFLDLVEQYERECPYVSASRPSTASSGRGNSISTSDRGNGKIGEVGGNWTMIEMGDDDPFVSKDPKGDSNISIITTTPKEHTSQNLHNKENQLPTEAKDVSRDREDTLALYRRQKEAWAKEDRAAAAEAKVDWQPLTTDKAIWEQQKQLEMWNRRKQDRERSDNPPPSPQSDASLGATEQRLGSLDLLAQKTKVRFANLATKIHDQSKSAVDKMMDGAMDMHVGEKQLRPDVWRVDREPKALAQKPPPRIILKVGGVKKQTGATEAPIVLEPETGDVVASREEIAEQKMLLDMHKRRHEETKISSQASVQPNTKENNTPTDNGDSWSLVSSRTGYKEEAQSPGSSSLLRPVYFRTYSGSTTASSISSSGSTPQAEAPLVSALEGKTQADSPVEINPPSPDQMKEQTKSSESWFWTPDKWLSGQVVPQGVRDPISEGFTNEWTPIFAPPSDTRAAVQIAKAAWSAHMAGKPKETPNKEQVESAEQAEVVHREHRKSQTELMHSPAACLSEEEYCKIWAEWARLTRIKLFRAYHGRRLPEDEGLCEGMLEAFLEMMARASVGAFVSHGEALKKEYHRFNSDTMLTINRDHLMRNDSGSISNGSHSSPPHQGQGSELDSNTILYGQEPDLADTLAATKLSPHSQPEVTEPPKVHQLKAEQDPPPRVRLVKKFVERGSLQRLDRNNREYYSLLMGMVQERWAAQDRPQANSDTDTRPRAASSSVSEPDNQAESNDTQKQCEAPNPNQPAVIMAADVPSPAVPANVSQAQARAIEFFRLQMEEQEDKDGWIKMQAELLAMMHKSQETRRELEESKQRLEETRAQFREQWGEESSKDEDPYPEGHRLERMGRRSDTTPATTAMSWDTNVTRQNAQADLRRARARLIHLLWTRRNHLEREQEASWAQLPSPHVDANNHRTRRDLGRVKRMLNQLHIASIWLDPPEEFWDSSDGETTLTVSAFGSDEVNGGGSEAGNKRLGSAQ</sequence>
<feature type="region of interest" description="Disordered" evidence="1">
    <location>
        <begin position="730"/>
        <end position="753"/>
    </location>
</feature>
<feature type="compositionally biased region" description="Low complexity" evidence="1">
    <location>
        <begin position="1171"/>
        <end position="1184"/>
    </location>
</feature>